<dbReference type="RefSeq" id="WP_184669887.1">
    <property type="nucleotide sequence ID" value="NZ_BAABAI010000005.1"/>
</dbReference>
<evidence type="ECO:0000259" key="6">
    <source>
        <dbReference type="PROSITE" id="PS50075"/>
    </source>
</evidence>
<evidence type="ECO:0000256" key="5">
    <source>
        <dbReference type="SAM" id="MobiDB-lite"/>
    </source>
</evidence>
<dbReference type="Gene3D" id="3.40.50.980">
    <property type="match status" value="2"/>
</dbReference>
<dbReference type="FunFam" id="3.40.50.12780:FF:000012">
    <property type="entry name" value="Non-ribosomal peptide synthetase"/>
    <property type="match status" value="1"/>
</dbReference>
<dbReference type="GO" id="GO:0008610">
    <property type="term" value="P:lipid biosynthetic process"/>
    <property type="evidence" value="ECO:0007669"/>
    <property type="project" value="UniProtKB-ARBA"/>
</dbReference>
<dbReference type="SUPFAM" id="SSF56801">
    <property type="entry name" value="Acetyl-CoA synthetase-like"/>
    <property type="match status" value="2"/>
</dbReference>
<keyword evidence="8" id="KW-1185">Reference proteome</keyword>
<dbReference type="Gene3D" id="3.30.300.30">
    <property type="match status" value="2"/>
</dbReference>
<dbReference type="PROSITE" id="PS00012">
    <property type="entry name" value="PHOSPHOPANTETHEINE"/>
    <property type="match status" value="1"/>
</dbReference>
<comment type="caution">
    <text evidence="7">The sequence shown here is derived from an EMBL/GenBank/DDBJ whole genome shotgun (WGS) entry which is preliminary data.</text>
</comment>
<dbReference type="InterPro" id="IPR006162">
    <property type="entry name" value="Ppantetheine_attach_site"/>
</dbReference>
<accession>A0A7W7T3U3</accession>
<dbReference type="Pfam" id="PF13193">
    <property type="entry name" value="AMP-binding_C"/>
    <property type="match status" value="2"/>
</dbReference>
<dbReference type="EMBL" id="JACHJS010000001">
    <property type="protein sequence ID" value="MBB4966082.1"/>
    <property type="molecule type" value="Genomic_DNA"/>
</dbReference>
<dbReference type="Pfam" id="PF00550">
    <property type="entry name" value="PP-binding"/>
    <property type="match status" value="2"/>
</dbReference>
<evidence type="ECO:0000256" key="3">
    <source>
        <dbReference type="ARBA" id="ARBA00022450"/>
    </source>
</evidence>
<dbReference type="GO" id="GO:0044550">
    <property type="term" value="P:secondary metabolite biosynthetic process"/>
    <property type="evidence" value="ECO:0007669"/>
    <property type="project" value="UniProtKB-ARBA"/>
</dbReference>
<dbReference type="InterPro" id="IPR001242">
    <property type="entry name" value="Condensation_dom"/>
</dbReference>
<evidence type="ECO:0000256" key="1">
    <source>
        <dbReference type="ARBA" id="ARBA00001957"/>
    </source>
</evidence>
<dbReference type="FunFam" id="2.30.38.10:FF:000001">
    <property type="entry name" value="Non-ribosomal peptide synthetase PvdI"/>
    <property type="match status" value="1"/>
</dbReference>
<dbReference type="GO" id="GO:0005737">
    <property type="term" value="C:cytoplasm"/>
    <property type="evidence" value="ECO:0007669"/>
    <property type="project" value="TreeGrafter"/>
</dbReference>
<feature type="region of interest" description="Disordered" evidence="5">
    <location>
        <begin position="255"/>
        <end position="324"/>
    </location>
</feature>
<dbReference type="InterPro" id="IPR025110">
    <property type="entry name" value="AMP-bd_C"/>
</dbReference>
<dbReference type="PANTHER" id="PTHR45527">
    <property type="entry name" value="NONRIBOSOMAL PEPTIDE SYNTHETASE"/>
    <property type="match status" value="1"/>
</dbReference>
<keyword evidence="4" id="KW-0597">Phosphoprotein</keyword>
<evidence type="ECO:0000313" key="7">
    <source>
        <dbReference type="EMBL" id="MBB4966082.1"/>
    </source>
</evidence>
<dbReference type="SUPFAM" id="SSF47336">
    <property type="entry name" value="ACP-like"/>
    <property type="match status" value="2"/>
</dbReference>
<dbReference type="Gene3D" id="3.30.559.10">
    <property type="entry name" value="Chloramphenicol acetyltransferase-like domain"/>
    <property type="match status" value="1"/>
</dbReference>
<dbReference type="FunFam" id="1.10.1200.10:FF:000005">
    <property type="entry name" value="Nonribosomal peptide synthetase 1"/>
    <property type="match status" value="1"/>
</dbReference>
<dbReference type="InterPro" id="IPR000873">
    <property type="entry name" value="AMP-dep_synth/lig_dom"/>
</dbReference>
<organism evidence="7 8">
    <name type="scientific">Saccharothrix violaceirubra</name>
    <dbReference type="NCBI Taxonomy" id="413306"/>
    <lineage>
        <taxon>Bacteria</taxon>
        <taxon>Bacillati</taxon>
        <taxon>Actinomycetota</taxon>
        <taxon>Actinomycetes</taxon>
        <taxon>Pseudonocardiales</taxon>
        <taxon>Pseudonocardiaceae</taxon>
        <taxon>Saccharothrix</taxon>
    </lineage>
</organism>
<dbReference type="PROSITE" id="PS00455">
    <property type="entry name" value="AMP_BINDING"/>
    <property type="match status" value="2"/>
</dbReference>
<evidence type="ECO:0000313" key="8">
    <source>
        <dbReference type="Proteomes" id="UP000542674"/>
    </source>
</evidence>
<dbReference type="InterPro" id="IPR009081">
    <property type="entry name" value="PP-bd_ACP"/>
</dbReference>
<dbReference type="Gene3D" id="2.30.38.10">
    <property type="entry name" value="Luciferase, Domain 3"/>
    <property type="match status" value="1"/>
</dbReference>
<keyword evidence="3" id="KW-0596">Phosphopantetheine</keyword>
<dbReference type="Proteomes" id="UP000542674">
    <property type="component" value="Unassembled WGS sequence"/>
</dbReference>
<dbReference type="InterPro" id="IPR036736">
    <property type="entry name" value="ACP-like_sf"/>
</dbReference>
<dbReference type="Gene3D" id="1.10.1200.10">
    <property type="entry name" value="ACP-like"/>
    <property type="match status" value="2"/>
</dbReference>
<dbReference type="GO" id="GO:0043041">
    <property type="term" value="P:amino acid activation for nonribosomal peptide biosynthetic process"/>
    <property type="evidence" value="ECO:0007669"/>
    <property type="project" value="TreeGrafter"/>
</dbReference>
<dbReference type="CDD" id="cd05930">
    <property type="entry name" value="A_NRPS"/>
    <property type="match status" value="1"/>
</dbReference>
<feature type="domain" description="Carrier" evidence="6">
    <location>
        <begin position="1800"/>
        <end position="1874"/>
    </location>
</feature>
<comment type="cofactor">
    <cofactor evidence="1">
        <name>pantetheine 4'-phosphate</name>
        <dbReference type="ChEBI" id="CHEBI:47942"/>
    </cofactor>
</comment>
<comment type="similarity">
    <text evidence="2">Belongs to the ATP-dependent AMP-binding enzyme family.</text>
</comment>
<dbReference type="FunFam" id="3.40.50.980:FF:000002">
    <property type="entry name" value="Enterobactin synthetase component F"/>
    <property type="match status" value="1"/>
</dbReference>
<feature type="domain" description="Carrier" evidence="6">
    <location>
        <begin position="803"/>
        <end position="884"/>
    </location>
</feature>
<dbReference type="FunFam" id="3.30.300.30:FF:000010">
    <property type="entry name" value="Enterobactin synthetase component F"/>
    <property type="match status" value="1"/>
</dbReference>
<dbReference type="NCBIfam" id="TIGR01733">
    <property type="entry name" value="AA-adenyl-dom"/>
    <property type="match status" value="1"/>
</dbReference>
<evidence type="ECO:0000256" key="4">
    <source>
        <dbReference type="ARBA" id="ARBA00022553"/>
    </source>
</evidence>
<dbReference type="PROSITE" id="PS50075">
    <property type="entry name" value="CARRIER"/>
    <property type="match status" value="2"/>
</dbReference>
<reference evidence="7 8" key="1">
    <citation type="submission" date="2020-08" db="EMBL/GenBank/DDBJ databases">
        <title>Sequencing the genomes of 1000 actinobacteria strains.</title>
        <authorList>
            <person name="Klenk H.-P."/>
        </authorList>
    </citation>
    <scope>NUCLEOTIDE SEQUENCE [LARGE SCALE GENOMIC DNA]</scope>
    <source>
        <strain evidence="7 8">DSM 45084</strain>
    </source>
</reference>
<dbReference type="Pfam" id="PF00668">
    <property type="entry name" value="Condensation"/>
    <property type="match status" value="1"/>
</dbReference>
<protein>
    <submittedName>
        <fullName evidence="7">Amino acid adenylation domain-containing protein</fullName>
    </submittedName>
</protein>
<dbReference type="GO" id="GO:0031177">
    <property type="term" value="F:phosphopantetheine binding"/>
    <property type="evidence" value="ECO:0007669"/>
    <property type="project" value="TreeGrafter"/>
</dbReference>
<dbReference type="InterPro" id="IPR023213">
    <property type="entry name" value="CAT-like_dom_sf"/>
</dbReference>
<dbReference type="SUPFAM" id="SSF52777">
    <property type="entry name" value="CoA-dependent acyltransferases"/>
    <property type="match status" value="3"/>
</dbReference>
<gene>
    <name evidence="7" type="ORF">F4559_003441</name>
</gene>
<dbReference type="Gene3D" id="3.40.50.12780">
    <property type="entry name" value="N-terminal domain of ligase-like"/>
    <property type="match status" value="1"/>
</dbReference>
<sequence length="1899" mass="202567">MSSESESSRLLIGGALDLDRLRHAVGTLVARDTRSAADPEAAALDIARRALRTAGDALVAVRIADDATVLAGTVPTLRDASRRYLPDDPLPLLDPPADLPRPAVADERKNRVRGVLPAGATDPAVLLAAFGVVLGRHAGPRRFAVAVDDEAAVVDLTGTFRDVVGSVRHDRFPLAAARTRFVVTESPTTLFGHAAVPLDAPPPDSPHDLVLRVRPDRGTADLDHSVRITGERATDFLAQYRLLLEQVLADPDRPVDAYPLHTGTPAAHTRPVDAPGPPVSVGHDGRPPTPATSTRPVDVPGPDTPAEDDNPPTTPVGADPRPARPPVGVPTLLDRIAGHDPGRTAVEWGAFHWTYAEITGQAGAIAGRLAAAGVVEGDVVALHAARLPVLLPAILGILRAGAAFAVLDAAHPVERNAGLARSAGLTTWIDAAPGRAAPFGTEPVLRLVGLHAAETAEPVDVPYDPDRTAYLTFTSGTTGVPRVVAGTGGPLDHFLHHYTREFGLGPDTRGTVLSGLGHDPFLRDLFAPLWAGGTTVFPDFDIRDTERLAEWLRTATLVHITPGLAAAVARVGVEYPRLRVLGFGGEPLRTPVARRWAALAPAARHLNLYGTTETPQAVSIVDVTTSAAGVAPIGPGFGGLAVRVVDTAGRPAAVGELGEVVVHGHRLARYVDGRGTGGFGDGHYRTGDLGRVRPDGSIDLAGRSDDQVKIRGHRLSPTEVEGVLLAVPDVTGAHVAARPDRLVAWITADRALDAEQVRDHLARVLPDYAVPAVVVLDEFPLTPRGKIDRAALPEPAAGGTHVAPTTPAELRVARLWQEVLGVERVGLDDDFFALGGHSLLLGRLRAALGVDLGSLFEHRTVRAQAALAPAHEVRAIARAATDALSATQERLWFEQRLDPASTAYHMAPVVHLRGDLDPDLLERALQAVVDRHPVLRTAFPAGPTPTQVVVADVRVPFTRHDLRTTPDEVDRHLAEVVREPFDLTRAPLLRARLLRIADDEHLLAVVVHHIVFDGWSIGVLLTDLADAYIGRGKPEPLAFADFTAWEKSEVDTGPPLDRWADRLAGAPTVLDLPTDRPRPAVRRARGARHRLTVPAERLHELARTHDVTLFTVLITAYAVVLARWSGRRDLLVAAPVANRARPEFEDVIGPFLNTLVLRVTLDPDAAFGDAVRRVHREIADDLAHQEVPFGRLVTRLDPDRDLSRTPLAQVLFALQNTPLDPPAVPGLTLGLRYTDEATAQADLALRITDTGTALEGRLDYDTDLFDAATAARFADHYATVLALVAEDPGTRVDDLDPITPAERRAVLETWNDTTLPADDATLRDLLTEHAGTALWWRGEEISYADLHTRAGRLATALRAHGVGPDVVVAVHLHRSPELIVALLAVLKAGGAYLPLDPDYPVDRLRYMLADSGARVLIGDFAADVPTVPVDVPDPVLTGDPGTGPDHLAYVIYTSGSTGRPKGVQVAHRSIVNRLRWMRDDHAVTAADRILQKTPTSFDVSVWELFLPLVTGAVLVIAEPGGHRDPAYLSDVISRAGVTITHFVPPLLATFLAAGGTAASLRLVVCSGEALPPETVHRFADAFPGVRLENLYGPTEAAVDVTAYRADPAERTVPIGRPVANTRVYVLDDRYRVLPVGVAGELYLGGVQVARGYGGRPGLTADRFVPDPYGVPGDRLYRTGDLARWRADGVLEYLGRTDDQVKLRGFRIELGEVAAALGALPGVAHAVAVVREDRPGDRRLVGYVTPAAHDPAALRAALARDLPDHLVPAVIVPLDALPLSPSGKVDRAALPAPVRATGGEPPRAGTETVLADLWRQVLDLPGVGRDDDFFAVGGDSLHAVRVVGLARDHGLDLTLQDLFRGRTLAAVAGSLTTTSHPAPTTDRTAAFGLLDPADLARLTG</sequence>
<dbReference type="Gene3D" id="3.30.559.30">
    <property type="entry name" value="Nonribosomal peptide synthetase, condensation domain"/>
    <property type="match status" value="1"/>
</dbReference>
<dbReference type="InterPro" id="IPR042099">
    <property type="entry name" value="ANL_N_sf"/>
</dbReference>
<proteinExistence type="inferred from homology"/>
<dbReference type="PANTHER" id="PTHR45527:SF1">
    <property type="entry name" value="FATTY ACID SYNTHASE"/>
    <property type="match status" value="1"/>
</dbReference>
<evidence type="ECO:0000256" key="2">
    <source>
        <dbReference type="ARBA" id="ARBA00006432"/>
    </source>
</evidence>
<dbReference type="InterPro" id="IPR045851">
    <property type="entry name" value="AMP-bd_C_sf"/>
</dbReference>
<dbReference type="InterPro" id="IPR010071">
    <property type="entry name" value="AA_adenyl_dom"/>
</dbReference>
<dbReference type="FunFam" id="3.40.50.980:FF:000001">
    <property type="entry name" value="Non-ribosomal peptide synthetase"/>
    <property type="match status" value="1"/>
</dbReference>
<dbReference type="Pfam" id="PF00501">
    <property type="entry name" value="AMP-binding"/>
    <property type="match status" value="2"/>
</dbReference>
<dbReference type="InterPro" id="IPR020845">
    <property type="entry name" value="AMP-binding_CS"/>
</dbReference>
<dbReference type="GO" id="GO:0003824">
    <property type="term" value="F:catalytic activity"/>
    <property type="evidence" value="ECO:0007669"/>
    <property type="project" value="InterPro"/>
</dbReference>
<dbReference type="CDD" id="cd19531">
    <property type="entry name" value="LCL_NRPS-like"/>
    <property type="match status" value="1"/>
</dbReference>
<name>A0A7W7T3U3_9PSEU</name>